<comment type="similarity">
    <text evidence="1">Belongs to the UPF0111 family.</text>
</comment>
<comment type="caution">
    <text evidence="2">The sequence shown here is derived from an EMBL/GenBank/DDBJ whole genome shotgun (WGS) entry which is preliminary data.</text>
</comment>
<protein>
    <submittedName>
        <fullName evidence="2">DUF47 family protein</fullName>
    </submittedName>
</protein>
<gene>
    <name evidence="2" type="ORF">E4Q08_17535</name>
</gene>
<accession>A0ABX1TD96</accession>
<organism evidence="2 3">
    <name type="scientific">Candidatus Accumulibacter contiguus</name>
    <dbReference type="NCBI Taxonomy" id="2954381"/>
    <lineage>
        <taxon>Bacteria</taxon>
        <taxon>Pseudomonadati</taxon>
        <taxon>Pseudomonadota</taxon>
        <taxon>Betaproteobacteria</taxon>
        <taxon>Candidatus Accumulibacter</taxon>
    </lineage>
</organism>
<sequence>MLPKRTQFFELLEAHSERVLAGANSMLRLINDLGVSGQEVAALIQEVNMNEASADQIKADLLLMLHKSFVTPLNRDQVYELTLDIDRIMNAVQDVAQAVGIYHIHEANAESRELASMAVDACSRLTRAIAALKKNERSEETVNLCVEIERIEEKSDGVMQRAIKALYANEGNEQAALRALALQEFYALQEKSASHLQGLGPDGRRDPAPECLRPDLLRARNAPATGRFLWQSPDFFTCFSRERGERPCYPATRWPPCSASRRSNRCRNTCAS</sequence>
<evidence type="ECO:0000256" key="1">
    <source>
        <dbReference type="ARBA" id="ARBA00008591"/>
    </source>
</evidence>
<evidence type="ECO:0000313" key="3">
    <source>
        <dbReference type="Proteomes" id="UP000886469"/>
    </source>
</evidence>
<dbReference type="InterPro" id="IPR018445">
    <property type="entry name" value="Put_Phosphate_transp_reg"/>
</dbReference>
<proteinExistence type="inferred from homology"/>
<dbReference type="PANTHER" id="PTHR37298">
    <property type="entry name" value="UPF0111 PROTEIN YKAA"/>
    <property type="match status" value="1"/>
</dbReference>
<dbReference type="PANTHER" id="PTHR37298:SF1">
    <property type="entry name" value="UPF0111 PROTEIN YKAA"/>
    <property type="match status" value="1"/>
</dbReference>
<dbReference type="Gene3D" id="1.20.58.220">
    <property type="entry name" value="Phosphate transport system protein phou homolog 2, domain 2"/>
    <property type="match status" value="1"/>
</dbReference>
<dbReference type="RefSeq" id="WP_169071318.1">
    <property type="nucleotide sequence ID" value="NZ_SPMX01000057.1"/>
</dbReference>
<dbReference type="Pfam" id="PF01865">
    <property type="entry name" value="PhoU_div"/>
    <property type="match status" value="1"/>
</dbReference>
<dbReference type="Proteomes" id="UP000886469">
    <property type="component" value="Unassembled WGS sequence"/>
</dbReference>
<dbReference type="InterPro" id="IPR052912">
    <property type="entry name" value="UPF0111_domain"/>
</dbReference>
<dbReference type="InterPro" id="IPR038078">
    <property type="entry name" value="PhoU-like_sf"/>
</dbReference>
<reference evidence="2" key="1">
    <citation type="submission" date="2019-03" db="EMBL/GenBank/DDBJ databases">
        <title>Metabolic reconstructions from genomes of highly enriched 'Candidatus Accumulibacter' and 'Candidatus Competibacter' bioreactor populations.</title>
        <authorList>
            <person name="Annavajhala M.K."/>
            <person name="Welles L."/>
            <person name="Abbas B."/>
            <person name="Sorokin D."/>
            <person name="Park H."/>
            <person name="Van Loosdrecht M."/>
            <person name="Chandran K."/>
        </authorList>
    </citation>
    <scope>NUCLEOTIDE SEQUENCE</scope>
    <source>
        <strain evidence="2">SBR_L</strain>
    </source>
</reference>
<keyword evidence="3" id="KW-1185">Reference proteome</keyword>
<evidence type="ECO:0000313" key="2">
    <source>
        <dbReference type="EMBL" id="NMQ06916.1"/>
    </source>
</evidence>
<dbReference type="EMBL" id="SPMX01000057">
    <property type="protein sequence ID" value="NMQ06916.1"/>
    <property type="molecule type" value="Genomic_DNA"/>
</dbReference>
<name>A0ABX1TD96_9PROT</name>